<name>A0A835U5I1_VANPL</name>
<sequence length="143" mass="16188">MFSSYRPAFFTYMMILRELPSGGVLTASAMVLCVPLPVLCNHVVGLNRLRWGLEKLSISWIHPIRETIVDICRRKQAAPPPSPVLDGNAGEILAPPRGREYRSELLDKLLRGRQVIRHLPANIAISDNRRDPRHTCPDWSALR</sequence>
<dbReference type="AlphaFoldDB" id="A0A835U5I1"/>
<protein>
    <submittedName>
        <fullName evidence="1">Uncharacterized protein</fullName>
    </submittedName>
</protein>
<evidence type="ECO:0000313" key="1">
    <source>
        <dbReference type="EMBL" id="KAG0446876.1"/>
    </source>
</evidence>
<dbReference type="Proteomes" id="UP000636800">
    <property type="component" value="Unassembled WGS sequence"/>
</dbReference>
<organism evidence="1 2">
    <name type="scientific">Vanilla planifolia</name>
    <name type="common">Vanilla</name>
    <dbReference type="NCBI Taxonomy" id="51239"/>
    <lineage>
        <taxon>Eukaryota</taxon>
        <taxon>Viridiplantae</taxon>
        <taxon>Streptophyta</taxon>
        <taxon>Embryophyta</taxon>
        <taxon>Tracheophyta</taxon>
        <taxon>Spermatophyta</taxon>
        <taxon>Magnoliopsida</taxon>
        <taxon>Liliopsida</taxon>
        <taxon>Asparagales</taxon>
        <taxon>Orchidaceae</taxon>
        <taxon>Vanilloideae</taxon>
        <taxon>Vanilleae</taxon>
        <taxon>Vanilla</taxon>
    </lineage>
</organism>
<keyword evidence="2" id="KW-1185">Reference proteome</keyword>
<comment type="caution">
    <text evidence="1">The sequence shown here is derived from an EMBL/GenBank/DDBJ whole genome shotgun (WGS) entry which is preliminary data.</text>
</comment>
<accession>A0A835U5I1</accession>
<proteinExistence type="predicted"/>
<dbReference type="EMBL" id="JADCNL010000538">
    <property type="protein sequence ID" value="KAG0446876.1"/>
    <property type="molecule type" value="Genomic_DNA"/>
</dbReference>
<reference evidence="1 2" key="1">
    <citation type="journal article" date="2020" name="Nat. Food">
        <title>A phased Vanilla planifolia genome enables genetic improvement of flavour and production.</title>
        <authorList>
            <person name="Hasing T."/>
            <person name="Tang H."/>
            <person name="Brym M."/>
            <person name="Khazi F."/>
            <person name="Huang T."/>
            <person name="Chambers A.H."/>
        </authorList>
    </citation>
    <scope>NUCLEOTIDE SEQUENCE [LARGE SCALE GENOMIC DNA]</scope>
    <source>
        <tissue evidence="1">Leaf</tissue>
    </source>
</reference>
<gene>
    <name evidence="1" type="ORF">HPP92_028643</name>
</gene>
<evidence type="ECO:0000313" key="2">
    <source>
        <dbReference type="Proteomes" id="UP000636800"/>
    </source>
</evidence>
<dbReference type="OrthoDB" id="1600564at2759"/>